<evidence type="ECO:0000256" key="1">
    <source>
        <dbReference type="SAM" id="MobiDB-lite"/>
    </source>
</evidence>
<sequence>MPVRGCSPTSRPTTASTRSSSTWKRQEAWSTCFCRFTVQ</sequence>
<proteinExistence type="predicted"/>
<feature type="compositionally biased region" description="Low complexity" evidence="1">
    <location>
        <begin position="7"/>
        <end position="22"/>
    </location>
</feature>
<organism evidence="2">
    <name type="scientific">Arundo donax</name>
    <name type="common">Giant reed</name>
    <name type="synonym">Donax arundinaceus</name>
    <dbReference type="NCBI Taxonomy" id="35708"/>
    <lineage>
        <taxon>Eukaryota</taxon>
        <taxon>Viridiplantae</taxon>
        <taxon>Streptophyta</taxon>
        <taxon>Embryophyta</taxon>
        <taxon>Tracheophyta</taxon>
        <taxon>Spermatophyta</taxon>
        <taxon>Magnoliopsida</taxon>
        <taxon>Liliopsida</taxon>
        <taxon>Poales</taxon>
        <taxon>Poaceae</taxon>
        <taxon>PACMAD clade</taxon>
        <taxon>Arundinoideae</taxon>
        <taxon>Arundineae</taxon>
        <taxon>Arundo</taxon>
    </lineage>
</organism>
<evidence type="ECO:0000313" key="2">
    <source>
        <dbReference type="EMBL" id="JAD20990.1"/>
    </source>
</evidence>
<reference evidence="2" key="2">
    <citation type="journal article" date="2015" name="Data Brief">
        <title>Shoot transcriptome of the giant reed, Arundo donax.</title>
        <authorList>
            <person name="Barrero R.A."/>
            <person name="Guerrero F.D."/>
            <person name="Moolhuijzen P."/>
            <person name="Goolsby J.A."/>
            <person name="Tidwell J."/>
            <person name="Bellgard S.E."/>
            <person name="Bellgard M.I."/>
        </authorList>
    </citation>
    <scope>NUCLEOTIDE SEQUENCE</scope>
    <source>
        <tissue evidence="2">Shoot tissue taken approximately 20 cm above the soil surface</tissue>
    </source>
</reference>
<accession>A0A0A8Y7A3</accession>
<reference evidence="2" key="1">
    <citation type="submission" date="2014-09" db="EMBL/GenBank/DDBJ databases">
        <authorList>
            <person name="Magalhaes I.L.F."/>
            <person name="Oliveira U."/>
            <person name="Santos F.R."/>
            <person name="Vidigal T.H.D.A."/>
            <person name="Brescovit A.D."/>
            <person name="Santos A.J."/>
        </authorList>
    </citation>
    <scope>NUCLEOTIDE SEQUENCE</scope>
    <source>
        <tissue evidence="2">Shoot tissue taken approximately 20 cm above the soil surface</tissue>
    </source>
</reference>
<dbReference type="EMBL" id="GBRH01276905">
    <property type="protein sequence ID" value="JAD20990.1"/>
    <property type="molecule type" value="Transcribed_RNA"/>
</dbReference>
<dbReference type="AlphaFoldDB" id="A0A0A8Y7A3"/>
<name>A0A0A8Y7A3_ARUDO</name>
<feature type="region of interest" description="Disordered" evidence="1">
    <location>
        <begin position="1"/>
        <end position="27"/>
    </location>
</feature>
<protein>
    <submittedName>
        <fullName evidence="2">Uncharacterized protein</fullName>
    </submittedName>
</protein>